<feature type="domain" description="AAA+ ATPase" evidence="3">
    <location>
        <begin position="270"/>
        <end position="435"/>
    </location>
</feature>
<dbReference type="GeneID" id="20240288"/>
<dbReference type="InterPro" id="IPR051191">
    <property type="entry name" value="DCAF12"/>
</dbReference>
<evidence type="ECO:0000256" key="1">
    <source>
        <dbReference type="ARBA" id="ARBA00022737"/>
    </source>
</evidence>
<keyword evidence="2" id="KW-0802">TPR repeat</keyword>
<dbReference type="PANTHER" id="PTHR19860:SF40">
    <property type="entry name" value="WD40 REPEAT-CONTAINING PROTEIN"/>
    <property type="match status" value="1"/>
</dbReference>
<dbReference type="PROSITE" id="PS50005">
    <property type="entry name" value="TPR"/>
    <property type="match status" value="2"/>
</dbReference>
<dbReference type="Gene3D" id="3.40.50.300">
    <property type="entry name" value="P-loop containing nucleotide triphosphate hydrolases"/>
    <property type="match status" value="1"/>
</dbReference>
<organism evidence="4 5">
    <name type="scientific">Lottia gigantea</name>
    <name type="common">Giant owl limpet</name>
    <dbReference type="NCBI Taxonomy" id="225164"/>
    <lineage>
        <taxon>Eukaryota</taxon>
        <taxon>Metazoa</taxon>
        <taxon>Spiralia</taxon>
        <taxon>Lophotrochozoa</taxon>
        <taxon>Mollusca</taxon>
        <taxon>Gastropoda</taxon>
        <taxon>Patellogastropoda</taxon>
        <taxon>Lottioidea</taxon>
        <taxon>Lottiidae</taxon>
        <taxon>Lottia</taxon>
    </lineage>
</organism>
<proteinExistence type="predicted"/>
<dbReference type="InterPro" id="IPR027417">
    <property type="entry name" value="P-loop_NTPase"/>
</dbReference>
<dbReference type="InterPro" id="IPR011990">
    <property type="entry name" value="TPR-like_helical_dom_sf"/>
</dbReference>
<dbReference type="AlphaFoldDB" id="V3ZTE8"/>
<gene>
    <name evidence="4" type="ORF">LOTGIDRAFT_166228</name>
</gene>
<dbReference type="KEGG" id="lgi:LOTGIDRAFT_166228"/>
<dbReference type="Pfam" id="PF24883">
    <property type="entry name" value="NPHP3_N"/>
    <property type="match status" value="1"/>
</dbReference>
<dbReference type="RefSeq" id="XP_009061546.1">
    <property type="nucleotide sequence ID" value="XM_009063298.1"/>
</dbReference>
<dbReference type="InterPro" id="IPR003593">
    <property type="entry name" value="AAA+_ATPase"/>
</dbReference>
<dbReference type="EMBL" id="KB202849">
    <property type="protein sequence ID" value="ESO87647.1"/>
    <property type="molecule type" value="Genomic_DNA"/>
</dbReference>
<dbReference type="HOGENOM" id="CLU_005977_0_0_1"/>
<dbReference type="OrthoDB" id="2325716at2759"/>
<dbReference type="PANTHER" id="PTHR19860">
    <property type="entry name" value="DDB1- AND CUL4-ASSOCIATED FACTOR 12-RELATED"/>
    <property type="match status" value="1"/>
</dbReference>
<dbReference type="InterPro" id="IPR025139">
    <property type="entry name" value="DUF4062"/>
</dbReference>
<dbReference type="SUPFAM" id="SSF52540">
    <property type="entry name" value="P-loop containing nucleoside triphosphate hydrolases"/>
    <property type="match status" value="1"/>
</dbReference>
<dbReference type="GO" id="GO:0080008">
    <property type="term" value="C:Cul4-RING E3 ubiquitin ligase complex"/>
    <property type="evidence" value="ECO:0007669"/>
    <property type="project" value="TreeGrafter"/>
</dbReference>
<reference evidence="4 5" key="1">
    <citation type="journal article" date="2013" name="Nature">
        <title>Insights into bilaterian evolution from three spiralian genomes.</title>
        <authorList>
            <person name="Simakov O."/>
            <person name="Marletaz F."/>
            <person name="Cho S.J."/>
            <person name="Edsinger-Gonzales E."/>
            <person name="Havlak P."/>
            <person name="Hellsten U."/>
            <person name="Kuo D.H."/>
            <person name="Larsson T."/>
            <person name="Lv J."/>
            <person name="Arendt D."/>
            <person name="Savage R."/>
            <person name="Osoegawa K."/>
            <person name="de Jong P."/>
            <person name="Grimwood J."/>
            <person name="Chapman J.A."/>
            <person name="Shapiro H."/>
            <person name="Aerts A."/>
            <person name="Otillar R.P."/>
            <person name="Terry A.Y."/>
            <person name="Boore J.L."/>
            <person name="Grigoriev I.V."/>
            <person name="Lindberg D.R."/>
            <person name="Seaver E.C."/>
            <person name="Weisblat D.A."/>
            <person name="Putnam N.H."/>
            <person name="Rokhsar D.S."/>
        </authorList>
    </citation>
    <scope>NUCLEOTIDE SEQUENCE [LARGE SCALE GENOMIC DNA]</scope>
</reference>
<dbReference type="CTD" id="20240288"/>
<dbReference type="SMART" id="SM00382">
    <property type="entry name" value="AAA"/>
    <property type="match status" value="1"/>
</dbReference>
<sequence>MASNSKLKDPRVCRIFFSSPFGGIEDEREELTRKYFPQIHHLCNSHGVQFVPVDMRWGITKEAGENAQVINICLRELDRSDMFVGFFGQRYGWHGDKDELLQQNFDNAVPRYPWLEKFRDKSVTELEFLHGHLNLPGTLPACIYFRDKEYDDKIRQEGEKNGDKKIIFKYSPESDHSSAMMEDLKRRVKATESKLLDLDLKYPDPFKVAEMMFKCVWKHLTEVLLVDSNQIKLTRRQQEIIEHDAFLSSHLSVYSRNSEYFHQLNSIIGTKKNLLITGEAGSGKTALLSNWIEELKQNENIVLFYHLVGSTSSSTRPLNILERILLEFEYALGEEKQESDNSDLKKKAEPNVQQLLQDIQVAMEKLSAKGRQTMIIIDGLEKLKQASKIEKKSLMVLGKELSPDQLKRVIDAEQTKNPLFLKITIAEIVVFGYFRLLDKKIDSLINCESVEELCESFLKRLEEDYNDENYKEGDLVKKVLTAISVSKEGIYETELKEIFHIPDSIWSPLYFAIEKYVVKHSGLLKFGFTELEKAVEKHFDSSSEDRKQIIKQMIDYYENKRKTFNFKINSTHPDVKRVSLELPFLQQRVGDTQGLVRTVTDITVFNFLYHENKYELIELWTTSEHPLSKIVDNYLLNFDLRVADIYLQRQETPNVKYKQPPGVFASNFLDDLRIAISMVQQPLQGIRLTTKKIQILENSEGYMNEKDRQAALVRSQYFLATQYVELEDYETAESIHHKIIQQLEKLREEDNIIDDSLIVLAMSYNDMGVILINKMQYEKAREYFYKSLEIEEKIAVPQEVAECWMNIGTCELHLKDPEKALEFFFKTMKTYEEIFFGELNHSLGALMTNIGLAYRRLNNIEEAEKYYLRSLKIKANALGWYNPDVAFVYMNLSVIEQLRKNFAKSLEYIEKAEEIFKRRKANLRQNLNYRKIVENRLYYLACLERFEEADEDYQHILNILIGENQMEYCLKGLHNEMLKYYIRSEQYDKAEKTAIAILDQSDLIAYDFIYLNHLDGLKPFEERPVREYKYSMEKAFDLWPSDGDVSRRLAISNYIPNNNLDKLLKHLEKTDNNIEGLADNTYGYAAEWCHQADNENLALSVLKKGHEIYPDSMSIIDKIVNILRERKDYAQLLDILKPVTERHDNSSINFLAAYSAIMRAEFDLARDLLTKIVSKTEEDPMYEKASNLLKSVDQFEEETKKHNEEKEKADS</sequence>
<dbReference type="Pfam" id="PF13424">
    <property type="entry name" value="TPR_12"/>
    <property type="match status" value="2"/>
</dbReference>
<dbReference type="InterPro" id="IPR019734">
    <property type="entry name" value="TPR_rpt"/>
</dbReference>
<evidence type="ECO:0000256" key="2">
    <source>
        <dbReference type="PROSITE-ProRule" id="PRU00339"/>
    </source>
</evidence>
<protein>
    <recommendedName>
        <fullName evidence="3">AAA+ ATPase domain-containing protein</fullName>
    </recommendedName>
</protein>
<evidence type="ECO:0000259" key="3">
    <source>
        <dbReference type="SMART" id="SM00382"/>
    </source>
</evidence>
<evidence type="ECO:0000313" key="5">
    <source>
        <dbReference type="Proteomes" id="UP000030746"/>
    </source>
</evidence>
<name>V3ZTE8_LOTGI</name>
<feature type="repeat" description="TPR" evidence="2">
    <location>
        <begin position="761"/>
        <end position="794"/>
    </location>
</feature>
<dbReference type="STRING" id="225164.V3ZTE8"/>
<dbReference type="Gene3D" id="1.25.40.10">
    <property type="entry name" value="Tetratricopeptide repeat domain"/>
    <property type="match status" value="3"/>
</dbReference>
<dbReference type="SUPFAM" id="SSF48452">
    <property type="entry name" value="TPR-like"/>
    <property type="match status" value="2"/>
</dbReference>
<dbReference type="Pfam" id="PF13271">
    <property type="entry name" value="DUF4062"/>
    <property type="match status" value="1"/>
</dbReference>
<keyword evidence="5" id="KW-1185">Reference proteome</keyword>
<dbReference type="OMA" id="DMGNHEK"/>
<feature type="repeat" description="TPR" evidence="2">
    <location>
        <begin position="844"/>
        <end position="877"/>
    </location>
</feature>
<keyword evidence="1" id="KW-0677">Repeat</keyword>
<accession>V3ZTE8</accession>
<dbReference type="Proteomes" id="UP000030746">
    <property type="component" value="Unassembled WGS sequence"/>
</dbReference>
<dbReference type="InterPro" id="IPR056884">
    <property type="entry name" value="NPHP3-like_N"/>
</dbReference>
<dbReference type="SMART" id="SM00028">
    <property type="entry name" value="TPR"/>
    <property type="match status" value="5"/>
</dbReference>
<evidence type="ECO:0000313" key="4">
    <source>
        <dbReference type="EMBL" id="ESO87647.1"/>
    </source>
</evidence>